<accession>A0AAD3RIG8</accession>
<gene>
    <name evidence="1" type="ORF">AKAME5_002046300</name>
</gene>
<protein>
    <submittedName>
        <fullName evidence="1">R-spondin-3-like protein</fullName>
    </submittedName>
</protein>
<evidence type="ECO:0000313" key="1">
    <source>
        <dbReference type="EMBL" id="GLD69150.1"/>
    </source>
</evidence>
<dbReference type="EMBL" id="BRZM01000177">
    <property type="protein sequence ID" value="GLD69150.1"/>
    <property type="molecule type" value="Genomic_DNA"/>
</dbReference>
<reference evidence="1" key="1">
    <citation type="submission" date="2022-08" db="EMBL/GenBank/DDBJ databases">
        <title>Genome sequencing of akame (Lates japonicus).</title>
        <authorList>
            <person name="Hashiguchi Y."/>
            <person name="Takahashi H."/>
        </authorList>
    </citation>
    <scope>NUCLEOTIDE SEQUENCE</scope>
    <source>
        <strain evidence="1">Kochi</strain>
    </source>
</reference>
<evidence type="ECO:0000313" key="2">
    <source>
        <dbReference type="Proteomes" id="UP001279410"/>
    </source>
</evidence>
<name>A0AAD3RIG8_LATJO</name>
<proteinExistence type="predicted"/>
<dbReference type="Proteomes" id="UP001279410">
    <property type="component" value="Unassembled WGS sequence"/>
</dbReference>
<organism evidence="1 2">
    <name type="scientific">Lates japonicus</name>
    <name type="common">Japanese lates</name>
    <dbReference type="NCBI Taxonomy" id="270547"/>
    <lineage>
        <taxon>Eukaryota</taxon>
        <taxon>Metazoa</taxon>
        <taxon>Chordata</taxon>
        <taxon>Craniata</taxon>
        <taxon>Vertebrata</taxon>
        <taxon>Euteleostomi</taxon>
        <taxon>Actinopterygii</taxon>
        <taxon>Neopterygii</taxon>
        <taxon>Teleostei</taxon>
        <taxon>Neoteleostei</taxon>
        <taxon>Acanthomorphata</taxon>
        <taxon>Carangaria</taxon>
        <taxon>Carangaria incertae sedis</taxon>
        <taxon>Centropomidae</taxon>
        <taxon>Lates</taxon>
    </lineage>
</organism>
<comment type="caution">
    <text evidence="1">The sequence shown here is derived from an EMBL/GenBank/DDBJ whole genome shotgun (WGS) entry which is preliminary data.</text>
</comment>
<dbReference type="PANTHER" id="PTHR46987:SF1">
    <property type="entry name" value="R-SPONDIN-3"/>
    <property type="match status" value="1"/>
</dbReference>
<keyword evidence="2" id="KW-1185">Reference proteome</keyword>
<dbReference type="AlphaFoldDB" id="A0AAD3RIG8"/>
<dbReference type="InterPro" id="IPR051514">
    <property type="entry name" value="R-spondin"/>
</dbReference>
<dbReference type="PANTHER" id="PTHR46987">
    <property type="entry name" value="NEUROHYPOPHYSIAL HORMONES, N-TERMINAL DOMAIN CONTAINING PROTEIN"/>
    <property type="match status" value="1"/>
</dbReference>
<sequence length="314" mass="35173">MDQEEAEKRRVALEADSVPAIVRRARPEWLACPLCSRLFLHLELDGMRQRHLSVVLSRGHYGVSCLHINTCTSRVQRGLAASGNFCTRCHPGHFVRANVKLSKWSDTKHSSARMHWCTEVGEWTEWGPCIGKGYHGPTGGEVTRTDRSCGPVSHSEPCPHVSETRRCIIKRRQSQTWQAVEVDCYGECLAPPNTSEILTDSPAHTIPSACICLLEAKSTRRLHAVMSCFLCKGASWHSRALCGQEFRGFLGGQFSFHLKTEAAAAGVTQSLEGRWVVPGDYAWYYEATQLVAVWRRTNRELEEAFAKGRKSTEC</sequence>